<dbReference type="PROSITE" id="PS50206">
    <property type="entry name" value="RHODANESE_3"/>
    <property type="match status" value="1"/>
</dbReference>
<dbReference type="PANTHER" id="PTHR43031">
    <property type="entry name" value="FAD-DEPENDENT OXIDOREDUCTASE"/>
    <property type="match status" value="1"/>
</dbReference>
<dbReference type="InterPro" id="IPR001763">
    <property type="entry name" value="Rhodanese-like_dom"/>
</dbReference>
<evidence type="ECO:0000313" key="2">
    <source>
        <dbReference type="EMBL" id="SIT02565.1"/>
    </source>
</evidence>
<dbReference type="PROSITE" id="PS00380">
    <property type="entry name" value="RHODANESE_1"/>
    <property type="match status" value="1"/>
</dbReference>
<dbReference type="InterPro" id="IPR036873">
    <property type="entry name" value="Rhodanese-like_dom_sf"/>
</dbReference>
<dbReference type="InterPro" id="IPR001455">
    <property type="entry name" value="TusA-like"/>
</dbReference>
<dbReference type="PROSITE" id="PS01148">
    <property type="entry name" value="UPF0033"/>
    <property type="match status" value="1"/>
</dbReference>
<dbReference type="InterPro" id="IPR001307">
    <property type="entry name" value="Thiosulphate_STrfase_CS"/>
</dbReference>
<dbReference type="Pfam" id="PF01206">
    <property type="entry name" value="TusA"/>
    <property type="match status" value="1"/>
</dbReference>
<dbReference type="Proteomes" id="UP000186795">
    <property type="component" value="Unassembled WGS sequence"/>
</dbReference>
<dbReference type="SUPFAM" id="SSF52821">
    <property type="entry name" value="Rhodanese/Cell cycle control phosphatase"/>
    <property type="match status" value="1"/>
</dbReference>
<reference evidence="3" key="1">
    <citation type="submission" date="2017-01" db="EMBL/GenBank/DDBJ databases">
        <authorList>
            <person name="Varghese N."/>
            <person name="Submissions S."/>
        </authorList>
    </citation>
    <scope>NUCLEOTIDE SEQUENCE [LARGE SCALE GENOMIC DNA]</scope>
    <source>
        <strain evidence="3">DSM 45196</strain>
    </source>
</reference>
<dbReference type="SUPFAM" id="SSF64307">
    <property type="entry name" value="SirA-like"/>
    <property type="match status" value="1"/>
</dbReference>
<evidence type="ECO:0000259" key="1">
    <source>
        <dbReference type="PROSITE" id="PS50206"/>
    </source>
</evidence>
<dbReference type="CDD" id="cd00158">
    <property type="entry name" value="RHOD"/>
    <property type="match status" value="1"/>
</dbReference>
<feature type="domain" description="Rhodanese" evidence="1">
    <location>
        <begin position="103"/>
        <end position="188"/>
    </location>
</feature>
<gene>
    <name evidence="2" type="ORF">SAMN05421790_11084</name>
</gene>
<dbReference type="EMBL" id="FTOD01000010">
    <property type="protein sequence ID" value="SIT02565.1"/>
    <property type="molecule type" value="Genomic_DNA"/>
</dbReference>
<accession>A0A1N7NVY8</accession>
<dbReference type="AlphaFoldDB" id="A0A1N7NVY8"/>
<dbReference type="Gene3D" id="3.40.250.10">
    <property type="entry name" value="Rhodanese-like domain"/>
    <property type="match status" value="1"/>
</dbReference>
<dbReference type="RefSeq" id="WP_076525887.1">
    <property type="nucleotide sequence ID" value="NZ_CP048103.1"/>
</dbReference>
<evidence type="ECO:0000313" key="3">
    <source>
        <dbReference type="Proteomes" id="UP000186795"/>
    </source>
</evidence>
<keyword evidence="2" id="KW-0808">Transferase</keyword>
<keyword evidence="3" id="KW-1185">Reference proteome</keyword>
<dbReference type="Pfam" id="PF00581">
    <property type="entry name" value="Rhodanese"/>
    <property type="match status" value="1"/>
</dbReference>
<proteinExistence type="predicted"/>
<protein>
    <submittedName>
        <fullName evidence="2">Rhodanese-related sulfurtransferase</fullName>
    </submittedName>
</protein>
<organism evidence="2 3">
    <name type="scientific">Kroppenstedtia eburnea</name>
    <dbReference type="NCBI Taxonomy" id="714067"/>
    <lineage>
        <taxon>Bacteria</taxon>
        <taxon>Bacillati</taxon>
        <taxon>Bacillota</taxon>
        <taxon>Bacilli</taxon>
        <taxon>Bacillales</taxon>
        <taxon>Thermoactinomycetaceae</taxon>
        <taxon>Kroppenstedtia</taxon>
    </lineage>
</organism>
<dbReference type="CDD" id="cd00291">
    <property type="entry name" value="SirA_YedF_YeeD"/>
    <property type="match status" value="1"/>
</dbReference>
<name>A0A1N7NVY8_9BACL</name>
<dbReference type="SMART" id="SM00450">
    <property type="entry name" value="RHOD"/>
    <property type="match status" value="1"/>
</dbReference>
<dbReference type="InterPro" id="IPR050229">
    <property type="entry name" value="GlpE_sulfurtransferase"/>
</dbReference>
<dbReference type="GO" id="GO:0004792">
    <property type="term" value="F:thiosulfate-cyanide sulfurtransferase activity"/>
    <property type="evidence" value="ECO:0007669"/>
    <property type="project" value="InterPro"/>
</dbReference>
<sequence length="189" mass="21179">MSAYKVDHKLDCKGLSCPMPIVKTRKAIQEILPGEVLEVEATDRGSLADIKSWAGRTGHQYLGSTEEDGVLHHFLRKASEGEEQEEKKYPHVISLDEVKSRYKEADVQLVDVREPMEYAFGHIPGAISIPMGEMGERFGELDSNHEIWVICRSGSRSDHVCQLLAEKGFPIVKNVVPGMKDWDGETETN</sequence>
<dbReference type="Gene3D" id="3.30.110.40">
    <property type="entry name" value="TusA-like domain"/>
    <property type="match status" value="1"/>
</dbReference>
<dbReference type="InterPro" id="IPR036868">
    <property type="entry name" value="TusA-like_sf"/>
</dbReference>
<dbReference type="OrthoDB" id="9796234at2"/>
<dbReference type="PANTHER" id="PTHR43031:SF17">
    <property type="entry name" value="SULFURTRANSFERASE YTWF-RELATED"/>
    <property type="match status" value="1"/>
</dbReference>